<dbReference type="RefSeq" id="WP_146663422.1">
    <property type="nucleotide sequence ID" value="NZ_CP019791.1"/>
</dbReference>
<dbReference type="SUPFAM" id="SSF88659">
    <property type="entry name" value="Sigma3 and sigma4 domains of RNA polymerase sigma factors"/>
    <property type="match status" value="1"/>
</dbReference>
<dbReference type="InterPro" id="IPR039425">
    <property type="entry name" value="RNA_pol_sigma-70-like"/>
</dbReference>
<dbReference type="InterPro" id="IPR013325">
    <property type="entry name" value="RNA_pol_sigma_r2"/>
</dbReference>
<proteinExistence type="inferred from homology"/>
<dbReference type="InterPro" id="IPR014284">
    <property type="entry name" value="RNA_pol_sigma-70_dom"/>
</dbReference>
<accession>A0A1U9NPK1</accession>
<dbReference type="InterPro" id="IPR036388">
    <property type="entry name" value="WH-like_DNA-bd_sf"/>
</dbReference>
<dbReference type="Pfam" id="PF04542">
    <property type="entry name" value="Sigma70_r2"/>
    <property type="match status" value="1"/>
</dbReference>
<evidence type="ECO:0000259" key="6">
    <source>
        <dbReference type="Pfam" id="PF08281"/>
    </source>
</evidence>
<evidence type="ECO:0000313" key="8">
    <source>
        <dbReference type="Proteomes" id="UP000189674"/>
    </source>
</evidence>
<gene>
    <name evidence="7" type="ORF">STSP2_02962</name>
</gene>
<dbReference type="InterPro" id="IPR013249">
    <property type="entry name" value="RNA_pol_sigma70_r4_t2"/>
</dbReference>
<dbReference type="SUPFAM" id="SSF88946">
    <property type="entry name" value="Sigma2 domain of RNA polymerase sigma factors"/>
    <property type="match status" value="1"/>
</dbReference>
<dbReference type="EMBL" id="CP019791">
    <property type="protein sequence ID" value="AQT69765.1"/>
    <property type="molecule type" value="Genomic_DNA"/>
</dbReference>
<dbReference type="STRING" id="1936003.STSP2_02962"/>
<dbReference type="Pfam" id="PF08281">
    <property type="entry name" value="Sigma70_r4_2"/>
    <property type="match status" value="1"/>
</dbReference>
<evidence type="ECO:0000256" key="1">
    <source>
        <dbReference type="ARBA" id="ARBA00010641"/>
    </source>
</evidence>
<name>A0A1U9NPK1_9BACT</name>
<dbReference type="GO" id="GO:0006352">
    <property type="term" value="P:DNA-templated transcription initiation"/>
    <property type="evidence" value="ECO:0007669"/>
    <property type="project" value="InterPro"/>
</dbReference>
<keyword evidence="4" id="KW-0804">Transcription</keyword>
<keyword evidence="8" id="KW-1185">Reference proteome</keyword>
<dbReference type="InterPro" id="IPR007627">
    <property type="entry name" value="RNA_pol_sigma70_r2"/>
</dbReference>
<evidence type="ECO:0000259" key="5">
    <source>
        <dbReference type="Pfam" id="PF04542"/>
    </source>
</evidence>
<dbReference type="AlphaFoldDB" id="A0A1U9NPK1"/>
<protein>
    <submittedName>
        <fullName evidence="7">RNA polymerase sigma factor</fullName>
    </submittedName>
</protein>
<dbReference type="Gene3D" id="1.10.10.10">
    <property type="entry name" value="Winged helix-like DNA-binding domain superfamily/Winged helix DNA-binding domain"/>
    <property type="match status" value="1"/>
</dbReference>
<dbReference type="Proteomes" id="UP000189674">
    <property type="component" value="Chromosome"/>
</dbReference>
<dbReference type="KEGG" id="alus:STSP2_02962"/>
<dbReference type="InterPro" id="IPR014331">
    <property type="entry name" value="RNA_pol_sigma70_ECF_RHOBA"/>
</dbReference>
<keyword evidence="3" id="KW-0731">Sigma factor</keyword>
<keyword evidence="2" id="KW-0805">Transcription regulation</keyword>
<sequence>MQGIGTNNSHNHPQNERIQRFLQLMSLNQSRIYGFVLSLTPQKTDADDIMQETSVTMWEKFDDFEQDTDFSAWGIKIARYKIMNYRQKHSGKNKQFYLSDQAIEVLESKSDKVFKHIDPRIEALRSCVKKLNSSDQTVLHLRYDNELPVEVMAERLGRSSKTIYRILSRIQDALIRCVRLTLATE</sequence>
<dbReference type="NCBIfam" id="TIGR02989">
    <property type="entry name" value="Sig-70_gvs1"/>
    <property type="match status" value="1"/>
</dbReference>
<dbReference type="InterPro" id="IPR013324">
    <property type="entry name" value="RNA_pol_sigma_r3/r4-like"/>
</dbReference>
<dbReference type="NCBIfam" id="TIGR02937">
    <property type="entry name" value="sigma70-ECF"/>
    <property type="match status" value="1"/>
</dbReference>
<evidence type="ECO:0000256" key="2">
    <source>
        <dbReference type="ARBA" id="ARBA00023015"/>
    </source>
</evidence>
<dbReference type="OrthoDB" id="6383365at2"/>
<dbReference type="PANTHER" id="PTHR43133:SF51">
    <property type="entry name" value="RNA POLYMERASE SIGMA FACTOR"/>
    <property type="match status" value="1"/>
</dbReference>
<comment type="similarity">
    <text evidence="1">Belongs to the sigma-70 factor family. ECF subfamily.</text>
</comment>
<reference evidence="8" key="1">
    <citation type="submission" date="2017-02" db="EMBL/GenBank/DDBJ databases">
        <title>Comparative genomics and description of representatives of a novel lineage of planctomycetes thriving in anoxic sediments.</title>
        <authorList>
            <person name="Spring S."/>
            <person name="Bunk B."/>
            <person name="Sproer C."/>
        </authorList>
    </citation>
    <scope>NUCLEOTIDE SEQUENCE [LARGE SCALE GENOMIC DNA]</scope>
    <source>
        <strain evidence="8">ST-NAGAB-D1</strain>
    </source>
</reference>
<dbReference type="PANTHER" id="PTHR43133">
    <property type="entry name" value="RNA POLYMERASE ECF-TYPE SIGMA FACTO"/>
    <property type="match status" value="1"/>
</dbReference>
<dbReference type="GO" id="GO:0003677">
    <property type="term" value="F:DNA binding"/>
    <property type="evidence" value="ECO:0007669"/>
    <property type="project" value="InterPro"/>
</dbReference>
<dbReference type="Gene3D" id="1.10.1740.10">
    <property type="match status" value="1"/>
</dbReference>
<feature type="domain" description="RNA polymerase sigma factor 70 region 4 type 2" evidence="6">
    <location>
        <begin position="122"/>
        <end position="169"/>
    </location>
</feature>
<feature type="domain" description="RNA polymerase sigma-70 region 2" evidence="5">
    <location>
        <begin position="26"/>
        <end position="90"/>
    </location>
</feature>
<evidence type="ECO:0000313" key="7">
    <source>
        <dbReference type="EMBL" id="AQT69765.1"/>
    </source>
</evidence>
<organism evidence="7 8">
    <name type="scientific">Anaerohalosphaera lusitana</name>
    <dbReference type="NCBI Taxonomy" id="1936003"/>
    <lineage>
        <taxon>Bacteria</taxon>
        <taxon>Pseudomonadati</taxon>
        <taxon>Planctomycetota</taxon>
        <taxon>Phycisphaerae</taxon>
        <taxon>Sedimentisphaerales</taxon>
        <taxon>Anaerohalosphaeraceae</taxon>
        <taxon>Anaerohalosphaera</taxon>
    </lineage>
</organism>
<evidence type="ECO:0000256" key="3">
    <source>
        <dbReference type="ARBA" id="ARBA00023082"/>
    </source>
</evidence>
<dbReference type="GO" id="GO:0016987">
    <property type="term" value="F:sigma factor activity"/>
    <property type="evidence" value="ECO:0007669"/>
    <property type="project" value="UniProtKB-KW"/>
</dbReference>
<evidence type="ECO:0000256" key="4">
    <source>
        <dbReference type="ARBA" id="ARBA00023163"/>
    </source>
</evidence>